<feature type="domain" description="Nephrocystin 3-like N-terminal" evidence="3">
    <location>
        <begin position="27"/>
        <end position="196"/>
    </location>
</feature>
<dbReference type="Pfam" id="PF24883">
    <property type="entry name" value="NPHP3_N"/>
    <property type="match status" value="1"/>
</dbReference>
<reference evidence="5" key="1">
    <citation type="submission" date="2019-06" db="EMBL/GenBank/DDBJ databases">
        <authorList>
            <person name="Broberg M."/>
        </authorList>
    </citation>
    <scope>NUCLEOTIDE SEQUENCE [LARGE SCALE GENOMIC DNA]</scope>
</reference>
<comment type="caution">
    <text evidence="4">The sequence shown here is derived from an EMBL/GenBank/DDBJ whole genome shotgun (WGS) entry which is preliminary data.</text>
</comment>
<evidence type="ECO:0000313" key="4">
    <source>
        <dbReference type="EMBL" id="CAH0055144.1"/>
    </source>
</evidence>
<sequence length="921" mass="104983">MIQLQQSKEWLLKGVTEVSPSQSRADGTCEWLPQHPVFSEWLSGLNPRALWIEGLPGRGKSTMANFLRHYLDESGRRTIFYGFRRSGLAPRYTIFSALLSIMAQILGTSVNIEPSISGPVTKLANRYPRGPQECSFEELLGITQHLFQNEPDCILILDALDECLNKDVSSQVFARKFVQSLHNVVSMSRGRLVIFSRPEPHFYDIMNSALVIQLSSELLLTDIIKFSNLEYEQLGLYATENLSTMDHIKVHSQGSFWWAKLFLEHLANAPDLTSFHQRLDHPIPSVEEFYSAALDEASLRMDEDLKNCQQNIFTITLHAQRVLSVLELRDALQLPKNRPGDIISRICRPLISVQGDCVQFSHPSAREFIESRQSTGVLSLGRSVFHPHNFIAEICINVLQRQEYAELQAILAYLTRNHDPSGYSADPVPSLGQDLYSYAAKYWHEHLSQAKRPSHQVIATVKKFLLSSQFTHWCEYSTAAFGTLIGVTGPLDRLKMWKQELPSRQQAELDLEHCYKYSYLQLVEACRLSTPLHQCLARISLCCHYLNFGLIREHDDLLAITLSILQKHLPLTHPVILRSKSTIAFSYLRDGKMQEALDIYSALVPLQKEIFGEQSIQFINAQHYCGESHYFMANFEASLVAFHSTVEGFLKTRGPASWSYIAAKLWYGRNLAQLGEVESALRIWKDCLQKRLEDEGPNDEFAVNIRIGLADLLMFADQSKPALFLLEESLPVVRASRSLNDISRLDAEILLAKLHHKLGMRDHARKSVEDLERSGCLASHFQRSCQVSHLKGLLLAADGSYSEARDTLMAVLIRTEPEQNNLCLLWMRLDLADMIRRWGPEEDKNTAAALFDNIVRYKSQPRGHLICEEPDSPKLLAAAEEALRYTRSKQYAMAEEVLACEKVEWVRPSDLWMWYTELVFI</sequence>
<keyword evidence="1" id="KW-0677">Repeat</keyword>
<organism evidence="4 5">
    <name type="scientific">Clonostachys solani</name>
    <dbReference type="NCBI Taxonomy" id="160281"/>
    <lineage>
        <taxon>Eukaryota</taxon>
        <taxon>Fungi</taxon>
        <taxon>Dikarya</taxon>
        <taxon>Ascomycota</taxon>
        <taxon>Pezizomycotina</taxon>
        <taxon>Sordariomycetes</taxon>
        <taxon>Hypocreomycetidae</taxon>
        <taxon>Hypocreales</taxon>
        <taxon>Bionectriaceae</taxon>
        <taxon>Clonostachys</taxon>
    </lineage>
</organism>
<dbReference type="SUPFAM" id="SSF52540">
    <property type="entry name" value="P-loop containing nucleoside triphosphate hydrolases"/>
    <property type="match status" value="1"/>
</dbReference>
<keyword evidence="5" id="KW-1185">Reference proteome</keyword>
<dbReference type="InterPro" id="IPR011990">
    <property type="entry name" value="TPR-like_helical_dom_sf"/>
</dbReference>
<dbReference type="InterPro" id="IPR054471">
    <property type="entry name" value="GPIID_WHD"/>
</dbReference>
<feature type="domain" description="GPI inositol-deacylase winged helix" evidence="2">
    <location>
        <begin position="305"/>
        <end position="371"/>
    </location>
</feature>
<dbReference type="AlphaFoldDB" id="A0A9N9ZGG6"/>
<evidence type="ECO:0000259" key="3">
    <source>
        <dbReference type="Pfam" id="PF24883"/>
    </source>
</evidence>
<reference evidence="4 5" key="2">
    <citation type="submission" date="2021-10" db="EMBL/GenBank/DDBJ databases">
        <authorList>
            <person name="Piombo E."/>
        </authorList>
    </citation>
    <scope>NUCLEOTIDE SEQUENCE [LARGE SCALE GENOMIC DNA]</scope>
</reference>
<evidence type="ECO:0000259" key="2">
    <source>
        <dbReference type="Pfam" id="PF22939"/>
    </source>
</evidence>
<name>A0A9N9ZGG6_9HYPO</name>
<dbReference type="Gene3D" id="3.40.50.300">
    <property type="entry name" value="P-loop containing nucleotide triphosphate hydrolases"/>
    <property type="match status" value="1"/>
</dbReference>
<accession>A0A9N9ZGG6</accession>
<gene>
    <name evidence="4" type="ORF">CSOL1703_00017047</name>
</gene>
<evidence type="ECO:0008006" key="6">
    <source>
        <dbReference type="Google" id="ProtNLM"/>
    </source>
</evidence>
<dbReference type="PANTHER" id="PTHR10039:SF14">
    <property type="entry name" value="NACHT DOMAIN-CONTAINING PROTEIN"/>
    <property type="match status" value="1"/>
</dbReference>
<dbReference type="InterPro" id="IPR027417">
    <property type="entry name" value="P-loop_NTPase"/>
</dbReference>
<dbReference type="Gene3D" id="1.25.40.10">
    <property type="entry name" value="Tetratricopeptide repeat domain"/>
    <property type="match status" value="1"/>
</dbReference>
<protein>
    <recommendedName>
        <fullName evidence="6">NACHT domain-containing protein</fullName>
    </recommendedName>
</protein>
<dbReference type="EMBL" id="CABFOC020000054">
    <property type="protein sequence ID" value="CAH0055144.1"/>
    <property type="molecule type" value="Genomic_DNA"/>
</dbReference>
<proteinExistence type="predicted"/>
<dbReference type="OrthoDB" id="21416at2759"/>
<dbReference type="Pfam" id="PF22939">
    <property type="entry name" value="WHD_GPIID"/>
    <property type="match status" value="1"/>
</dbReference>
<evidence type="ECO:0000313" key="5">
    <source>
        <dbReference type="Proteomes" id="UP000775872"/>
    </source>
</evidence>
<dbReference type="InterPro" id="IPR056884">
    <property type="entry name" value="NPHP3-like_N"/>
</dbReference>
<dbReference type="Proteomes" id="UP000775872">
    <property type="component" value="Unassembled WGS sequence"/>
</dbReference>
<dbReference type="PANTHER" id="PTHR10039">
    <property type="entry name" value="AMELOGENIN"/>
    <property type="match status" value="1"/>
</dbReference>
<dbReference type="SUPFAM" id="SSF48452">
    <property type="entry name" value="TPR-like"/>
    <property type="match status" value="2"/>
</dbReference>
<evidence type="ECO:0000256" key="1">
    <source>
        <dbReference type="ARBA" id="ARBA00022737"/>
    </source>
</evidence>